<feature type="region of interest" description="Disordered" evidence="1">
    <location>
        <begin position="129"/>
        <end position="178"/>
    </location>
</feature>
<evidence type="ECO:0000256" key="1">
    <source>
        <dbReference type="SAM" id="MobiDB-lite"/>
    </source>
</evidence>
<protein>
    <submittedName>
        <fullName evidence="2">VP2</fullName>
    </submittedName>
</protein>
<dbReference type="InterPro" id="IPR004278">
    <property type="entry name" value="VP2"/>
</dbReference>
<organism evidence="2 3">
    <name type="scientific">Sapporo-HK299 virus</name>
    <dbReference type="NCBI Taxonomy" id="2779846"/>
    <lineage>
        <taxon>Viruses</taxon>
        <taxon>Riboviria</taxon>
        <taxon>Orthornavirae</taxon>
        <taxon>Pisuviricota</taxon>
        <taxon>Pisoniviricetes</taxon>
        <taxon>Picornavirales</taxon>
        <taxon>Caliciviridae</taxon>
        <taxon>Norovirus</taxon>
        <taxon>Norovirus norwalkense</taxon>
        <taxon>Norwalk virus</taxon>
    </lineage>
</organism>
<proteinExistence type="predicted"/>
<reference evidence="2 3" key="1">
    <citation type="submission" date="2014-01" db="EMBL/GenBank/DDBJ databases">
        <authorList>
            <person name="Park Y."/>
            <person name="Wu F.-T."/>
            <person name="Miki M."/>
            <person name="Amano K."/>
            <person name="Ozawa K."/>
            <person name="Murakami K."/>
            <person name="Todaka R."/>
            <person name="Shimoike T."/>
            <person name="Oka T."/>
            <person name="Uchida K."/>
            <person name="Shinohara M."/>
            <person name="Katayama K."/>
        </authorList>
    </citation>
    <scope>NUCLEOTIDE SEQUENCE [LARGE SCALE GENOMIC DNA]</scope>
    <source>
        <strain evidence="2">Sapporo/HK299</strain>
    </source>
</reference>
<dbReference type="Proteomes" id="UP000139258">
    <property type="component" value="Segment"/>
</dbReference>
<dbReference type="Pfam" id="PF03035">
    <property type="entry name" value="RNA_capsid"/>
    <property type="match status" value="1"/>
</dbReference>
<feature type="compositionally biased region" description="Low complexity" evidence="1">
    <location>
        <begin position="139"/>
        <end position="171"/>
    </location>
</feature>
<dbReference type="EMBL" id="KJ196290">
    <property type="protein sequence ID" value="AII73760.1"/>
    <property type="molecule type" value="Genomic_RNA"/>
</dbReference>
<name>A0A076JEP7_NORV</name>
<sequence length="243" mass="26062">MAGAFFAGLASDVLGSGLSSLIGAGANAINQKVEYDYNRHLQSASFQHDKDMLSSQVEATKHLQREMMAIKEGMLLKGGFSPTDAARGAVNAPMTQILDWNGTRYWAPGAMKTTAYSGRFVSQSTHRPIPNVVHKSEGSTHQTGSSTGSISSLSTSSTRVPSSTSSSSSTSRTRDWVSEQQRLSPFMRGSLQTAYVTPPSSSASSVSSVSTVPHYVLDSWTPSFNTKHLPLFAHVKKRGQSQV</sequence>
<accession>A0A076JEP7</accession>
<gene>
    <name evidence="2" type="primary">VP2</name>
</gene>
<evidence type="ECO:0000313" key="3">
    <source>
        <dbReference type="Proteomes" id="UP000139258"/>
    </source>
</evidence>
<evidence type="ECO:0000313" key="2">
    <source>
        <dbReference type="EMBL" id="AII73760.1"/>
    </source>
</evidence>